<dbReference type="Gene3D" id="2.150.10.10">
    <property type="entry name" value="Serralysin-like metalloprotease, C-terminal"/>
    <property type="match status" value="1"/>
</dbReference>
<organism evidence="3 4">
    <name type="scientific">Pseudofulvibacter geojedonensis</name>
    <dbReference type="NCBI Taxonomy" id="1123758"/>
    <lineage>
        <taxon>Bacteria</taxon>
        <taxon>Pseudomonadati</taxon>
        <taxon>Bacteroidota</taxon>
        <taxon>Flavobacteriia</taxon>
        <taxon>Flavobacteriales</taxon>
        <taxon>Flavobacteriaceae</taxon>
        <taxon>Pseudofulvibacter</taxon>
    </lineage>
</organism>
<dbReference type="PROSITE" id="PS51688">
    <property type="entry name" value="ICA"/>
    <property type="match status" value="1"/>
</dbReference>
<dbReference type="Proteomes" id="UP001596997">
    <property type="component" value="Unassembled WGS sequence"/>
</dbReference>
<accession>A0ABW3HZV3</accession>
<feature type="domain" description="Peptidase S74" evidence="2">
    <location>
        <begin position="1394"/>
        <end position="1512"/>
    </location>
</feature>
<dbReference type="InterPro" id="IPR011049">
    <property type="entry name" value="Serralysin-like_metalloprot_C"/>
</dbReference>
<protein>
    <submittedName>
        <fullName evidence="3">Tail fiber domain-containing protein</fullName>
    </submittedName>
</protein>
<comment type="caution">
    <text evidence="3">The sequence shown here is derived from an EMBL/GenBank/DDBJ whole genome shotgun (WGS) entry which is preliminary data.</text>
</comment>
<evidence type="ECO:0000259" key="2">
    <source>
        <dbReference type="PROSITE" id="PS51688"/>
    </source>
</evidence>
<name>A0ABW3HZV3_9FLAO</name>
<evidence type="ECO:0000313" key="4">
    <source>
        <dbReference type="Proteomes" id="UP001596997"/>
    </source>
</evidence>
<feature type="coiled-coil region" evidence="1">
    <location>
        <begin position="1498"/>
        <end position="1525"/>
    </location>
</feature>
<dbReference type="RefSeq" id="WP_377712962.1">
    <property type="nucleotide sequence ID" value="NZ_JBHTJM010000002.1"/>
</dbReference>
<reference evidence="4" key="1">
    <citation type="journal article" date="2019" name="Int. J. Syst. Evol. Microbiol.">
        <title>The Global Catalogue of Microorganisms (GCM) 10K type strain sequencing project: providing services to taxonomists for standard genome sequencing and annotation.</title>
        <authorList>
            <consortium name="The Broad Institute Genomics Platform"/>
            <consortium name="The Broad Institute Genome Sequencing Center for Infectious Disease"/>
            <person name="Wu L."/>
            <person name="Ma J."/>
        </authorList>
    </citation>
    <scope>NUCLEOTIDE SEQUENCE [LARGE SCALE GENOMIC DNA]</scope>
    <source>
        <strain evidence="4">CCUG 62114</strain>
    </source>
</reference>
<dbReference type="InterPro" id="IPR030392">
    <property type="entry name" value="S74_ICA"/>
</dbReference>
<gene>
    <name evidence="3" type="ORF">ACFQ1O_02490</name>
</gene>
<keyword evidence="4" id="KW-1185">Reference proteome</keyword>
<keyword evidence="1" id="KW-0175">Coiled coil</keyword>
<sequence>MLTLLTVISTKAQVGIGTTNPNALLDISVSNTSNPTIKDGFLLPRIEVFPTVNPTAAQQGMLVYLTTTSGTNFPGFYFWDNSTTSWKALENKRLVEDADTDTKIQVEETTDEDMIRFYTAGTQRMFINNNGDIGIGVNTPQDRLHLNGDLRIDNGHNFRLDNGTGQFTISANNTGNYVHLDVGGTGHSGDNFYIGDRVNSTNDVYIMGNTGLGNDNPQAKLHVTGAIRMEDGNQAAGRVLTSDVNGTASWEIPANGTVLEDTDIDTKIQVEESTDEDIIRFDISGTEEVVLSKTADGSPHFNLNGTSVNIGNGISTNSNLDNVVIGNNAGGSMNGAQRNVVVGSNAGDDLTTGDFNVLLGFQAGQEITSGIDNTIIGYNAGKNITSGSRNVIIGRVAGETATGSNNVFIGNGAGRNETGSNKLYIDNSNTNKPLLFGNFDTDELTINGNSGKKVSTINSISNIDGIAGLTNPTGTFELDGYALNVRNSSGGVQTLSIEGALPGGVYPYGKLDFRNTDIDSANILYTGGSIRSFNDGYANDGDLRFYTTDNQVLSEKMRINSAGRIGIGENNPQETLHIDGTFRLENGSQAAGRVLTSDVNGTASWVNLPTDGDSNSNNELITAFALSGNNLNLTEAGTTRTVDLSSINPNTDNQNISGSGLSGSTLTIGIQNGTSEMVDLSNLINDADASTTNETITAFALSGNNLSLTEAGTTRTVDLSGLSVGSGDNLGNHTATNNIQTAGNYISNDGDNEGVFIDATGQVGIGTNTPSALAEISSGTDGDAVLLITADTDNSEENDNPEIQFEQDGGAQTAFLGLEGTPGMKATGTLGNALMLGTENAIIPVQLITNDIARMTILPNGNTGIATNTPSFPLEINGDGRANNTFYFGTAGAAFSGTNQGGSIELGPSNSAAGEIPFIDFHYGVGTAQDYNFRIINDADHRLSFSYDNLYPLRISTTGVEINQAYTLPTVDGTANQVLSTNGSGALSWVNVSGGSTNRIIDADSDTQIQVEESTDEDIIRFDVGGTEAAVINARERGSLGIATNDPRSTIHISDGSTSLKTVSDASGNGTALQITDDNIPRIYFEDSSESADDKLMDLSYEDQRMKFGSLNDAGNAWDNRDILVMERDGNVGIGVADPVERLHITGKIRMVDGNQAVGRVLTSDANGTATWAALPSSSSNSSLIIDTDSDTQIQVEESTDEDIIRFDLAGTERFTFNEGRIEVKNSNQNIALGDTAGLALNTSNTEGNTFIGDAAGLSTSAGNYNVAIGVNTLRNNKAVTLITEASNNTAVGNSALQQNATGKENTAIGRNTMLGNTTGNFNTALGLGALTQNSTGNYNTAIGYFAQFGFSLTNLSNTITLGYNSEATTSNTARIGNTNITSIGGYANWTNVSDLRFKKNIKEDIIGLEFILKLRPVSYNLDLDALHRFKGTKDELRFRDSERNKALEVQTGFIAQEVEEAAIKTGFNFHGVEVPQNAQSHYGLRYAEFVVPLVKATQEQQELIISLKKELDRQREENKALAKRLSVIEKYILTLKNK</sequence>
<proteinExistence type="predicted"/>
<dbReference type="Pfam" id="PF13884">
    <property type="entry name" value="Peptidase_S74"/>
    <property type="match status" value="1"/>
</dbReference>
<dbReference type="EMBL" id="JBHTJM010000002">
    <property type="protein sequence ID" value="MFD0962867.1"/>
    <property type="molecule type" value="Genomic_DNA"/>
</dbReference>
<evidence type="ECO:0000256" key="1">
    <source>
        <dbReference type="SAM" id="Coils"/>
    </source>
</evidence>
<evidence type="ECO:0000313" key="3">
    <source>
        <dbReference type="EMBL" id="MFD0962867.1"/>
    </source>
</evidence>